<keyword evidence="2" id="KW-1185">Reference proteome</keyword>
<reference evidence="2" key="1">
    <citation type="submission" date="2016-10" db="EMBL/GenBank/DDBJ databases">
        <authorList>
            <person name="Varghese N."/>
            <person name="Submissions S."/>
        </authorList>
    </citation>
    <scope>NUCLEOTIDE SEQUENCE [LARGE SCALE GENOMIC DNA]</scope>
    <source>
        <strain evidence="2">DSM 3384</strain>
    </source>
</reference>
<proteinExistence type="predicted"/>
<dbReference type="AlphaFoldDB" id="A0A1H2H4S2"/>
<dbReference type="Pfam" id="PF09956">
    <property type="entry name" value="Phage_cement_2"/>
    <property type="match status" value="1"/>
</dbReference>
<dbReference type="EMBL" id="FNLL01000006">
    <property type="protein sequence ID" value="SDU26802.1"/>
    <property type="molecule type" value="Genomic_DNA"/>
</dbReference>
<protein>
    <submittedName>
        <fullName evidence="1">Uncharacterized conserved protein</fullName>
    </submittedName>
</protein>
<evidence type="ECO:0000313" key="2">
    <source>
        <dbReference type="Proteomes" id="UP000199608"/>
    </source>
</evidence>
<evidence type="ECO:0000313" key="1">
    <source>
        <dbReference type="EMBL" id="SDU26802.1"/>
    </source>
</evidence>
<dbReference type="RefSeq" id="WP_092233986.1">
    <property type="nucleotide sequence ID" value="NZ_FNLL01000006.1"/>
</dbReference>
<dbReference type="Proteomes" id="UP000199608">
    <property type="component" value="Unassembled WGS sequence"/>
</dbReference>
<accession>A0A1H2H4S2</accession>
<dbReference type="InterPro" id="IPR011231">
    <property type="entry name" value="Phage_VT1-Sakai_H0018"/>
</dbReference>
<sequence length="109" mass="10740">MKTAIHSMTFGITAVSAIATQRFVDYDGNPCAAGEKALAASHAGGAEIGEECPLALGIVLVEAGAAIAKGDDVESDANGKAITQSAGVVNGAALDAASADGDIIRVKNI</sequence>
<organism evidence="1 2">
    <name type="scientific">Desulfobacula phenolica</name>
    <dbReference type="NCBI Taxonomy" id="90732"/>
    <lineage>
        <taxon>Bacteria</taxon>
        <taxon>Pseudomonadati</taxon>
        <taxon>Thermodesulfobacteriota</taxon>
        <taxon>Desulfobacteria</taxon>
        <taxon>Desulfobacterales</taxon>
        <taxon>Desulfobacteraceae</taxon>
        <taxon>Desulfobacula</taxon>
    </lineage>
</organism>
<gene>
    <name evidence="1" type="ORF">SAMN04487931_10644</name>
</gene>
<name>A0A1H2H4S2_9BACT</name>